<organism evidence="1 2">
    <name type="scientific">Flavobacterium arundinis</name>
    <dbReference type="NCBI Taxonomy" id="3139143"/>
    <lineage>
        <taxon>Bacteria</taxon>
        <taxon>Pseudomonadati</taxon>
        <taxon>Bacteroidota</taxon>
        <taxon>Flavobacteriia</taxon>
        <taxon>Flavobacteriales</taxon>
        <taxon>Flavobacteriaceae</taxon>
        <taxon>Flavobacterium</taxon>
    </lineage>
</organism>
<reference evidence="1 2" key="1">
    <citation type="submission" date="2024-04" db="EMBL/GenBank/DDBJ databases">
        <title>Flavobacterium sp. DGU11 16S ribosomal RNA gene Genome sequencing and assembly.</title>
        <authorList>
            <person name="Park S."/>
        </authorList>
    </citation>
    <scope>NUCLEOTIDE SEQUENCE [LARGE SCALE GENOMIC DNA]</scope>
    <source>
        <strain evidence="1 2">DGU11</strain>
    </source>
</reference>
<proteinExistence type="predicted"/>
<dbReference type="RefSeq" id="WP_341698289.1">
    <property type="nucleotide sequence ID" value="NZ_JBBYHR010000011.1"/>
</dbReference>
<name>A0ABU9I232_9FLAO</name>
<evidence type="ECO:0000313" key="1">
    <source>
        <dbReference type="EMBL" id="MEL1245993.1"/>
    </source>
</evidence>
<gene>
    <name evidence="1" type="ORF">AAEO56_17095</name>
</gene>
<sequence>MKKEYWDVTNQQAVEKAGEDLLEWTTILDAFKAIGKKSNDVVAHLQQEYDVPRYWARTLTTHLPEAAVKKALLFHKMI</sequence>
<dbReference type="Proteomes" id="UP001464555">
    <property type="component" value="Unassembled WGS sequence"/>
</dbReference>
<protein>
    <submittedName>
        <fullName evidence="1">Uncharacterized protein</fullName>
    </submittedName>
</protein>
<keyword evidence="2" id="KW-1185">Reference proteome</keyword>
<dbReference type="EMBL" id="JBBYHR010000011">
    <property type="protein sequence ID" value="MEL1245993.1"/>
    <property type="molecule type" value="Genomic_DNA"/>
</dbReference>
<accession>A0ABU9I232</accession>
<comment type="caution">
    <text evidence="1">The sequence shown here is derived from an EMBL/GenBank/DDBJ whole genome shotgun (WGS) entry which is preliminary data.</text>
</comment>
<evidence type="ECO:0000313" key="2">
    <source>
        <dbReference type="Proteomes" id="UP001464555"/>
    </source>
</evidence>